<proteinExistence type="predicted"/>
<organism evidence="1">
    <name type="scientific">viral metagenome</name>
    <dbReference type="NCBI Taxonomy" id="1070528"/>
    <lineage>
        <taxon>unclassified sequences</taxon>
        <taxon>metagenomes</taxon>
        <taxon>organismal metagenomes</taxon>
    </lineage>
</organism>
<protein>
    <submittedName>
        <fullName evidence="1">Uncharacterized protein</fullName>
    </submittedName>
</protein>
<dbReference type="AlphaFoldDB" id="A0A6C0ESW9"/>
<sequence length="154" mass="18512">MDKFYLDEKKYHTHIKYDNDKIKPNDEIKRQIKGIKEYDNFEFKNDSYKFKGLKGDKYNDKYKIKEKGDNKLNNWIMKQTEPLIVFISDIIPDTKVLPHLEKIRPIIKTTPLMSIEEYRKTKKIGEEGTLYLKRLKEKYGNIILKVLWASVNLH</sequence>
<reference evidence="1" key="1">
    <citation type="journal article" date="2020" name="Nature">
        <title>Giant virus diversity and host interactions through global metagenomics.</title>
        <authorList>
            <person name="Schulz F."/>
            <person name="Roux S."/>
            <person name="Paez-Espino D."/>
            <person name="Jungbluth S."/>
            <person name="Walsh D.A."/>
            <person name="Denef V.J."/>
            <person name="McMahon K.D."/>
            <person name="Konstantinidis K.T."/>
            <person name="Eloe-Fadrosh E.A."/>
            <person name="Kyrpides N.C."/>
            <person name="Woyke T."/>
        </authorList>
    </citation>
    <scope>NUCLEOTIDE SEQUENCE</scope>
    <source>
        <strain evidence="1">GVMAG-M-3300009159-65</strain>
    </source>
</reference>
<evidence type="ECO:0000313" key="1">
    <source>
        <dbReference type="EMBL" id="QHT32137.1"/>
    </source>
</evidence>
<accession>A0A6C0ESW9</accession>
<name>A0A6C0ESW9_9ZZZZ</name>
<dbReference type="EMBL" id="MN738931">
    <property type="protein sequence ID" value="QHT32137.1"/>
    <property type="molecule type" value="Genomic_DNA"/>
</dbReference>